<comment type="caution">
    <text evidence="1">The sequence shown here is derived from an EMBL/GenBank/DDBJ whole genome shotgun (WGS) entry which is preliminary data.</text>
</comment>
<proteinExistence type="predicted"/>
<organism evidence="1 2">
    <name type="scientific">Portunus trituberculatus</name>
    <name type="common">Swimming crab</name>
    <name type="synonym">Neptunus trituberculatus</name>
    <dbReference type="NCBI Taxonomy" id="210409"/>
    <lineage>
        <taxon>Eukaryota</taxon>
        <taxon>Metazoa</taxon>
        <taxon>Ecdysozoa</taxon>
        <taxon>Arthropoda</taxon>
        <taxon>Crustacea</taxon>
        <taxon>Multicrustacea</taxon>
        <taxon>Malacostraca</taxon>
        <taxon>Eumalacostraca</taxon>
        <taxon>Eucarida</taxon>
        <taxon>Decapoda</taxon>
        <taxon>Pleocyemata</taxon>
        <taxon>Brachyura</taxon>
        <taxon>Eubrachyura</taxon>
        <taxon>Portunoidea</taxon>
        <taxon>Portunidae</taxon>
        <taxon>Portuninae</taxon>
        <taxon>Portunus</taxon>
    </lineage>
</organism>
<gene>
    <name evidence="1" type="ORF">E2C01_016559</name>
</gene>
<sequence>MTNRTPKSVSPVNNAVHLKYLNCSDKSQKSQLGVVLNRGQSAQNYVVWPPGPAHGQLLFGKELNPKRDERVKHKDKERACNIKSILCFKSSRCFKKLLVQDPHSGVDVHTQQPHAVTGALGAAGEERKAWRTSIMCCRLSCFWSSCAQPLLCFPTCSAPSVSSWCCWPPARLPDHS</sequence>
<accession>A0A5B7DPX6</accession>
<name>A0A5B7DPX6_PORTR</name>
<protein>
    <submittedName>
        <fullName evidence="1">Uncharacterized protein</fullName>
    </submittedName>
</protein>
<evidence type="ECO:0000313" key="1">
    <source>
        <dbReference type="EMBL" id="MPC23508.1"/>
    </source>
</evidence>
<dbReference type="EMBL" id="VSRR010001214">
    <property type="protein sequence ID" value="MPC23508.1"/>
    <property type="molecule type" value="Genomic_DNA"/>
</dbReference>
<dbReference type="Proteomes" id="UP000324222">
    <property type="component" value="Unassembled WGS sequence"/>
</dbReference>
<evidence type="ECO:0000313" key="2">
    <source>
        <dbReference type="Proteomes" id="UP000324222"/>
    </source>
</evidence>
<reference evidence="1 2" key="1">
    <citation type="submission" date="2019-05" db="EMBL/GenBank/DDBJ databases">
        <title>Another draft genome of Portunus trituberculatus and its Hox gene families provides insights of decapod evolution.</title>
        <authorList>
            <person name="Jeong J.-H."/>
            <person name="Song I."/>
            <person name="Kim S."/>
            <person name="Choi T."/>
            <person name="Kim D."/>
            <person name="Ryu S."/>
            <person name="Kim W."/>
        </authorList>
    </citation>
    <scope>NUCLEOTIDE SEQUENCE [LARGE SCALE GENOMIC DNA]</scope>
    <source>
        <tissue evidence="1">Muscle</tissue>
    </source>
</reference>
<keyword evidence="2" id="KW-1185">Reference proteome</keyword>
<dbReference type="AlphaFoldDB" id="A0A5B7DPX6"/>